<organism evidence="1 2">
    <name type="scientific">Amycolatopsis vastitatis</name>
    <dbReference type="NCBI Taxonomy" id="1905142"/>
    <lineage>
        <taxon>Bacteria</taxon>
        <taxon>Bacillati</taxon>
        <taxon>Actinomycetota</taxon>
        <taxon>Actinomycetes</taxon>
        <taxon>Pseudonocardiales</taxon>
        <taxon>Pseudonocardiaceae</taxon>
        <taxon>Amycolatopsis</taxon>
    </lineage>
</organism>
<protein>
    <submittedName>
        <fullName evidence="1">Uncharacterized protein</fullName>
    </submittedName>
</protein>
<accession>A0A229T805</accession>
<keyword evidence="2" id="KW-1185">Reference proteome</keyword>
<evidence type="ECO:0000313" key="1">
    <source>
        <dbReference type="EMBL" id="OXM67223.1"/>
    </source>
</evidence>
<gene>
    <name evidence="1" type="ORF">CF165_17435</name>
</gene>
<sequence>MATAVLVWKDGRRTTAELADAEPPAVLRLPANAGTVTFQTDQTGPVTRSRQGTAVFRFSDTFDDEGCPIYLYEHTELV</sequence>
<dbReference type="EMBL" id="NMUL01000014">
    <property type="protein sequence ID" value="OXM67223.1"/>
    <property type="molecule type" value="Genomic_DNA"/>
</dbReference>
<name>A0A229T805_9PSEU</name>
<comment type="caution">
    <text evidence="1">The sequence shown here is derived from an EMBL/GenBank/DDBJ whole genome shotgun (WGS) entry which is preliminary data.</text>
</comment>
<evidence type="ECO:0000313" key="2">
    <source>
        <dbReference type="Proteomes" id="UP000215199"/>
    </source>
</evidence>
<reference evidence="2" key="1">
    <citation type="submission" date="2017-07" db="EMBL/GenBank/DDBJ databases">
        <title>Comparative genome mining reveals phylogenetic distribution patterns of secondary metabolites in Amycolatopsis.</title>
        <authorList>
            <person name="Adamek M."/>
            <person name="Alanjary M."/>
            <person name="Sales-Ortells H."/>
            <person name="Goodfellow M."/>
            <person name="Bull A.T."/>
            <person name="Kalinowski J."/>
            <person name="Ziemert N."/>
        </authorList>
    </citation>
    <scope>NUCLEOTIDE SEQUENCE [LARGE SCALE GENOMIC DNA]</scope>
    <source>
        <strain evidence="2">H5</strain>
    </source>
</reference>
<proteinExistence type="predicted"/>
<dbReference type="Proteomes" id="UP000215199">
    <property type="component" value="Unassembled WGS sequence"/>
</dbReference>
<dbReference type="AlphaFoldDB" id="A0A229T805"/>